<organism evidence="1 2">
    <name type="scientific">Streptococcus pseudoporcinus</name>
    <dbReference type="NCBI Taxonomy" id="361101"/>
    <lineage>
        <taxon>Bacteria</taxon>
        <taxon>Bacillati</taxon>
        <taxon>Bacillota</taxon>
        <taxon>Bacilli</taxon>
        <taxon>Lactobacillales</taxon>
        <taxon>Streptococcaceae</taxon>
        <taxon>Streptococcus</taxon>
    </lineage>
</organism>
<dbReference type="RefSeq" id="WP_003051631.1">
    <property type="nucleotide sequence ID" value="NZ_LR594035.1"/>
</dbReference>
<protein>
    <submittedName>
        <fullName evidence="1">Phage protein</fullName>
    </submittedName>
</protein>
<sequence>MATKTFTRDFSFTAESADSLIKALNRNVTPKTVDVSHIKELTAEAEIKAFFGKK</sequence>
<dbReference type="AlphaFoldDB" id="A0A4U9XP43"/>
<dbReference type="EMBL" id="LR594035">
    <property type="protein sequence ID" value="VTS14231.1"/>
    <property type="molecule type" value="Genomic_DNA"/>
</dbReference>
<gene>
    <name evidence="1" type="ORF">NCTC5385_00335</name>
</gene>
<evidence type="ECO:0000313" key="2">
    <source>
        <dbReference type="Proteomes" id="UP000304914"/>
    </source>
</evidence>
<evidence type="ECO:0000313" key="1">
    <source>
        <dbReference type="EMBL" id="VTS14231.1"/>
    </source>
</evidence>
<name>A0A4U9XP43_9STRE</name>
<accession>A0A4U9XP43</accession>
<reference evidence="1 2" key="1">
    <citation type="submission" date="2019-05" db="EMBL/GenBank/DDBJ databases">
        <authorList>
            <consortium name="Pathogen Informatics"/>
        </authorList>
    </citation>
    <scope>NUCLEOTIDE SEQUENCE [LARGE SCALE GENOMIC DNA]</scope>
    <source>
        <strain evidence="1 2">NCTC5385</strain>
    </source>
</reference>
<proteinExistence type="predicted"/>
<dbReference type="Proteomes" id="UP000304914">
    <property type="component" value="Chromosome"/>
</dbReference>